<dbReference type="Proteomes" id="UP000317839">
    <property type="component" value="Unassembled WGS sequence"/>
</dbReference>
<dbReference type="OrthoDB" id="6193385at2"/>
<name>A0A545T8W8_9GAMM</name>
<sequence length="171" mass="19128">MPTIDTSSSAAAKFQNIASKRQALESLIEIAAGIHHQQSALNDLALAAKPSQIFSAKVNAFFDQIEQRMQTVSVSEVLQKLEAVESITQKTFNHIIKLTSLDVNQLRDNQIEDIDVAKFSDAIINFKRRTQTALAFRILLQKRGVAIHPFKLPVSQESISEQIEKLKQKES</sequence>
<accession>A0A545T8W8</accession>
<keyword evidence="2" id="KW-1185">Reference proteome</keyword>
<dbReference type="AlphaFoldDB" id="A0A545T8W8"/>
<protein>
    <submittedName>
        <fullName evidence="1">Uncharacterized protein</fullName>
    </submittedName>
</protein>
<dbReference type="EMBL" id="VIKR01000003">
    <property type="protein sequence ID" value="TQV73664.1"/>
    <property type="molecule type" value="Genomic_DNA"/>
</dbReference>
<reference evidence="1 2" key="1">
    <citation type="submission" date="2019-06" db="EMBL/GenBank/DDBJ databases">
        <title>Draft genome of Aliikangiella marina GYP-15.</title>
        <authorList>
            <person name="Wang G."/>
        </authorList>
    </citation>
    <scope>NUCLEOTIDE SEQUENCE [LARGE SCALE GENOMIC DNA]</scope>
    <source>
        <strain evidence="1 2">GYP-15</strain>
    </source>
</reference>
<dbReference type="RefSeq" id="WP_142942372.1">
    <property type="nucleotide sequence ID" value="NZ_VIKR01000003.1"/>
</dbReference>
<comment type="caution">
    <text evidence="1">The sequence shown here is derived from an EMBL/GenBank/DDBJ whole genome shotgun (WGS) entry which is preliminary data.</text>
</comment>
<organism evidence="1 2">
    <name type="scientific">Aliikangiella marina</name>
    <dbReference type="NCBI Taxonomy" id="1712262"/>
    <lineage>
        <taxon>Bacteria</taxon>
        <taxon>Pseudomonadati</taxon>
        <taxon>Pseudomonadota</taxon>
        <taxon>Gammaproteobacteria</taxon>
        <taxon>Oceanospirillales</taxon>
        <taxon>Pleioneaceae</taxon>
        <taxon>Aliikangiella</taxon>
    </lineage>
</organism>
<proteinExistence type="predicted"/>
<evidence type="ECO:0000313" key="2">
    <source>
        <dbReference type="Proteomes" id="UP000317839"/>
    </source>
</evidence>
<evidence type="ECO:0000313" key="1">
    <source>
        <dbReference type="EMBL" id="TQV73664.1"/>
    </source>
</evidence>
<gene>
    <name evidence="1" type="ORF">FLL45_12385</name>
</gene>